<accession>A9RVZ4</accession>
<dbReference type="GeneID" id="112288387"/>
<dbReference type="KEGG" id="ppp:112288387"/>
<feature type="compositionally biased region" description="Basic residues" evidence="1">
    <location>
        <begin position="257"/>
        <end position="268"/>
    </location>
</feature>
<dbReference type="EMBL" id="ABEU02000011">
    <property type="protein sequence ID" value="PNR45678.1"/>
    <property type="molecule type" value="Genomic_DNA"/>
</dbReference>
<organism evidence="2">
    <name type="scientific">Physcomitrium patens</name>
    <name type="common">Spreading-leaved earth moss</name>
    <name type="synonym">Physcomitrella patens</name>
    <dbReference type="NCBI Taxonomy" id="3218"/>
    <lineage>
        <taxon>Eukaryota</taxon>
        <taxon>Viridiplantae</taxon>
        <taxon>Streptophyta</taxon>
        <taxon>Embryophyta</taxon>
        <taxon>Bryophyta</taxon>
        <taxon>Bryophytina</taxon>
        <taxon>Bryopsida</taxon>
        <taxon>Funariidae</taxon>
        <taxon>Funariales</taxon>
        <taxon>Funariaceae</taxon>
        <taxon>Physcomitrium</taxon>
    </lineage>
</organism>
<reference evidence="2 4" key="1">
    <citation type="journal article" date="2008" name="Science">
        <title>The Physcomitrella genome reveals evolutionary insights into the conquest of land by plants.</title>
        <authorList>
            <person name="Rensing S."/>
            <person name="Lang D."/>
            <person name="Zimmer A."/>
            <person name="Terry A."/>
            <person name="Salamov A."/>
            <person name="Shapiro H."/>
            <person name="Nishiyama T."/>
            <person name="Perroud P.-F."/>
            <person name="Lindquist E."/>
            <person name="Kamisugi Y."/>
            <person name="Tanahashi T."/>
            <person name="Sakakibara K."/>
            <person name="Fujita T."/>
            <person name="Oishi K."/>
            <person name="Shin-I T."/>
            <person name="Kuroki Y."/>
            <person name="Toyoda A."/>
            <person name="Suzuki Y."/>
            <person name="Hashimoto A."/>
            <person name="Yamaguchi K."/>
            <person name="Sugano A."/>
            <person name="Kohara Y."/>
            <person name="Fujiyama A."/>
            <person name="Anterola A."/>
            <person name="Aoki S."/>
            <person name="Ashton N."/>
            <person name="Barbazuk W.B."/>
            <person name="Barker E."/>
            <person name="Bennetzen J."/>
            <person name="Bezanilla M."/>
            <person name="Blankenship R."/>
            <person name="Cho S.H."/>
            <person name="Dutcher S."/>
            <person name="Estelle M."/>
            <person name="Fawcett J.A."/>
            <person name="Gundlach H."/>
            <person name="Hanada K."/>
            <person name="Heyl A."/>
            <person name="Hicks K.A."/>
            <person name="Hugh J."/>
            <person name="Lohr M."/>
            <person name="Mayer K."/>
            <person name="Melkozernov A."/>
            <person name="Murata T."/>
            <person name="Nelson D."/>
            <person name="Pils B."/>
            <person name="Prigge M."/>
            <person name="Reiss B."/>
            <person name="Renner T."/>
            <person name="Rombauts S."/>
            <person name="Rushton P."/>
            <person name="Sanderfoot A."/>
            <person name="Schween G."/>
            <person name="Shiu S.-H."/>
            <person name="Stueber K."/>
            <person name="Theodoulou F.L."/>
            <person name="Tu H."/>
            <person name="Van de Peer Y."/>
            <person name="Verrier P.J."/>
            <person name="Waters E."/>
            <person name="Wood A."/>
            <person name="Yang L."/>
            <person name="Cove D."/>
            <person name="Cuming A."/>
            <person name="Hasebe M."/>
            <person name="Lucas S."/>
            <person name="Mishler D.B."/>
            <person name="Reski R."/>
            <person name="Grigoriev I."/>
            <person name="Quatrano R.S."/>
            <person name="Boore J.L."/>
        </authorList>
    </citation>
    <scope>NUCLEOTIDE SEQUENCE [LARGE SCALE GENOMIC DNA]</scope>
    <source>
        <strain evidence="3 4">cv. Gransden 2004</strain>
    </source>
</reference>
<gene>
    <name evidence="3" type="primary">LOC112288387</name>
    <name evidence="2" type="ORF">PHYPA_015449</name>
</gene>
<evidence type="ECO:0000313" key="4">
    <source>
        <dbReference type="Proteomes" id="UP000006727"/>
    </source>
</evidence>
<dbReference type="PaxDb" id="3218-PP1S31_113V6.1"/>
<protein>
    <submittedName>
        <fullName evidence="2 3">Uncharacterized protein</fullName>
    </submittedName>
</protein>
<dbReference type="OrthoDB" id="2018306at2759"/>
<dbReference type="Proteomes" id="UP000006727">
    <property type="component" value="Chromosome 11"/>
</dbReference>
<evidence type="ECO:0000313" key="2">
    <source>
        <dbReference type="EMBL" id="PNR45678.1"/>
    </source>
</evidence>
<feature type="compositionally biased region" description="Basic and acidic residues" evidence="1">
    <location>
        <begin position="269"/>
        <end position="281"/>
    </location>
</feature>
<reference evidence="2 4" key="2">
    <citation type="journal article" date="2018" name="Plant J.">
        <title>The Physcomitrella patens chromosome-scale assembly reveals moss genome structure and evolution.</title>
        <authorList>
            <person name="Lang D."/>
            <person name="Ullrich K.K."/>
            <person name="Murat F."/>
            <person name="Fuchs J."/>
            <person name="Jenkins J."/>
            <person name="Haas F.B."/>
            <person name="Piednoel M."/>
            <person name="Gundlach H."/>
            <person name="Van Bel M."/>
            <person name="Meyberg R."/>
            <person name="Vives C."/>
            <person name="Morata J."/>
            <person name="Symeonidi A."/>
            <person name="Hiss M."/>
            <person name="Muchero W."/>
            <person name="Kamisugi Y."/>
            <person name="Saleh O."/>
            <person name="Blanc G."/>
            <person name="Decker E.L."/>
            <person name="van Gessel N."/>
            <person name="Grimwood J."/>
            <person name="Hayes R.D."/>
            <person name="Graham S.W."/>
            <person name="Gunter L.E."/>
            <person name="McDaniel S.F."/>
            <person name="Hoernstein S.N.W."/>
            <person name="Larsson A."/>
            <person name="Li F.W."/>
            <person name="Perroud P.F."/>
            <person name="Phillips J."/>
            <person name="Ranjan P."/>
            <person name="Rokshar D.S."/>
            <person name="Rothfels C.J."/>
            <person name="Schneider L."/>
            <person name="Shu S."/>
            <person name="Stevenson D.W."/>
            <person name="Thummler F."/>
            <person name="Tillich M."/>
            <person name="Villarreal Aguilar J.C."/>
            <person name="Widiez T."/>
            <person name="Wong G.K."/>
            <person name="Wymore A."/>
            <person name="Zhang Y."/>
            <person name="Zimmer A.D."/>
            <person name="Quatrano R.S."/>
            <person name="Mayer K.F.X."/>
            <person name="Goodstein D."/>
            <person name="Casacuberta J.M."/>
            <person name="Vandepoele K."/>
            <person name="Reski R."/>
            <person name="Cuming A.C."/>
            <person name="Tuskan G.A."/>
            <person name="Maumus F."/>
            <person name="Salse J."/>
            <person name="Schmutz J."/>
            <person name="Rensing S.A."/>
        </authorList>
    </citation>
    <scope>NUCLEOTIDE SEQUENCE [LARGE SCALE GENOMIC DNA]</scope>
    <source>
        <strain evidence="3 4">cv. Gransden 2004</strain>
    </source>
</reference>
<dbReference type="EnsemblPlants" id="Pp3c11_23280V3.1">
    <property type="protein sequence ID" value="Pp3c11_23280V3.1"/>
    <property type="gene ID" value="Pp3c11_23280"/>
</dbReference>
<proteinExistence type="predicted"/>
<evidence type="ECO:0000313" key="3">
    <source>
        <dbReference type="EnsemblPlants" id="Pp3c11_23280V3.1"/>
    </source>
</evidence>
<dbReference type="AlphaFoldDB" id="A9RVZ4"/>
<dbReference type="HOGENOM" id="CLU_853621_0_0_1"/>
<feature type="region of interest" description="Disordered" evidence="1">
    <location>
        <begin position="256"/>
        <end position="281"/>
    </location>
</feature>
<dbReference type="Gramene" id="Pp3c11_23280V3.1">
    <property type="protein sequence ID" value="Pp3c11_23280V3.1"/>
    <property type="gene ID" value="Pp3c11_23280"/>
</dbReference>
<dbReference type="Gramene" id="Pp3c11_23280V3.2">
    <property type="protein sequence ID" value="Pp3c11_23280V3.2"/>
    <property type="gene ID" value="Pp3c11_23280"/>
</dbReference>
<evidence type="ECO:0000256" key="1">
    <source>
        <dbReference type="SAM" id="MobiDB-lite"/>
    </source>
</evidence>
<keyword evidence="4" id="KW-1185">Reference proteome</keyword>
<sequence>MVDVIQRTALFLQDVREILRKRDGNRAKCPRCKGSGLLALQPCWSHGQPNSSNSSCLFCEGVGVMPVVGLRGYILGRTDAMVNTKKIKRRSITIDTTNSEVFPGSNSSTFTSRKLFKSSPAPLYDPLSKPDWLREAEREALLFNSTRMEVVERSDHRDCDDCSGDGLIGLGHTGWQYKHRFYARTSAPFSNPKCSLIGIEHHSNIPSDFSNSDGQAADGLLDIKGSELGQSVGLSSLSRSGAGMYGLEAVALTDRRTQRRKYSRRPRNRIREEAAKETEDRARRVQQLNVTHAREDAHVQVTNSWNPILRMCRFALLPRTCAAEKR</sequence>
<dbReference type="EnsemblPlants" id="Pp3c11_23280V3.2">
    <property type="protein sequence ID" value="Pp3c11_23280V3.2"/>
    <property type="gene ID" value="Pp3c11_23280"/>
</dbReference>
<dbReference type="RefSeq" id="XP_024388276.1">
    <property type="nucleotide sequence ID" value="XM_024532508.2"/>
</dbReference>
<reference evidence="3" key="3">
    <citation type="submission" date="2020-12" db="UniProtKB">
        <authorList>
            <consortium name="EnsemblPlants"/>
        </authorList>
    </citation>
    <scope>IDENTIFICATION</scope>
</reference>
<name>A9RVZ4_PHYPA</name>